<feature type="binding site" description="axial binding residue" evidence="9">
    <location>
        <position position="496"/>
    </location>
    <ligand>
        <name>heme</name>
        <dbReference type="ChEBI" id="CHEBI:30413"/>
    </ligand>
    <ligandPart>
        <name>Fe</name>
        <dbReference type="ChEBI" id="CHEBI:18248"/>
    </ligandPart>
</feature>
<gene>
    <name evidence="12" type="ORF">FOMPIDRAFT_82654</name>
</gene>
<keyword evidence="11" id="KW-0812">Transmembrane</keyword>
<evidence type="ECO:0000256" key="6">
    <source>
        <dbReference type="ARBA" id="ARBA00023002"/>
    </source>
</evidence>
<keyword evidence="5 9" id="KW-0479">Metal-binding</keyword>
<dbReference type="GO" id="GO:0020037">
    <property type="term" value="F:heme binding"/>
    <property type="evidence" value="ECO:0007669"/>
    <property type="project" value="InterPro"/>
</dbReference>
<keyword evidence="6 10" id="KW-0560">Oxidoreductase</keyword>
<dbReference type="InterPro" id="IPR017972">
    <property type="entry name" value="Cyt_P450_CS"/>
</dbReference>
<dbReference type="Proteomes" id="UP000015241">
    <property type="component" value="Unassembled WGS sequence"/>
</dbReference>
<keyword evidence="8 10" id="KW-0503">Monooxygenase</keyword>
<dbReference type="InterPro" id="IPR050121">
    <property type="entry name" value="Cytochrome_P450_monoxygenase"/>
</dbReference>
<evidence type="ECO:0008006" key="14">
    <source>
        <dbReference type="Google" id="ProtNLM"/>
    </source>
</evidence>
<protein>
    <recommendedName>
        <fullName evidence="14">Cytochrome P450</fullName>
    </recommendedName>
</protein>
<evidence type="ECO:0000256" key="10">
    <source>
        <dbReference type="RuleBase" id="RU000461"/>
    </source>
</evidence>
<dbReference type="PRINTS" id="PR00385">
    <property type="entry name" value="P450"/>
</dbReference>
<evidence type="ECO:0000256" key="3">
    <source>
        <dbReference type="ARBA" id="ARBA00010617"/>
    </source>
</evidence>
<dbReference type="InterPro" id="IPR002403">
    <property type="entry name" value="Cyt_P450_E_grp-IV"/>
</dbReference>
<reference evidence="12 13" key="1">
    <citation type="journal article" date="2012" name="Science">
        <title>The Paleozoic origin of enzymatic lignin decomposition reconstructed from 31 fungal genomes.</title>
        <authorList>
            <person name="Floudas D."/>
            <person name="Binder M."/>
            <person name="Riley R."/>
            <person name="Barry K."/>
            <person name="Blanchette R.A."/>
            <person name="Henrissat B."/>
            <person name="Martinez A.T."/>
            <person name="Otillar R."/>
            <person name="Spatafora J.W."/>
            <person name="Yadav J.S."/>
            <person name="Aerts A."/>
            <person name="Benoit I."/>
            <person name="Boyd A."/>
            <person name="Carlson A."/>
            <person name="Copeland A."/>
            <person name="Coutinho P.M."/>
            <person name="de Vries R.P."/>
            <person name="Ferreira P."/>
            <person name="Findley K."/>
            <person name="Foster B."/>
            <person name="Gaskell J."/>
            <person name="Glotzer D."/>
            <person name="Gorecki P."/>
            <person name="Heitman J."/>
            <person name="Hesse C."/>
            <person name="Hori C."/>
            <person name="Igarashi K."/>
            <person name="Jurgens J.A."/>
            <person name="Kallen N."/>
            <person name="Kersten P."/>
            <person name="Kohler A."/>
            <person name="Kuees U."/>
            <person name="Kumar T.K.A."/>
            <person name="Kuo A."/>
            <person name="LaButti K."/>
            <person name="Larrondo L.F."/>
            <person name="Lindquist E."/>
            <person name="Ling A."/>
            <person name="Lombard V."/>
            <person name="Lucas S."/>
            <person name="Lundell T."/>
            <person name="Martin R."/>
            <person name="McLaughlin D.J."/>
            <person name="Morgenstern I."/>
            <person name="Morin E."/>
            <person name="Murat C."/>
            <person name="Nagy L.G."/>
            <person name="Nolan M."/>
            <person name="Ohm R.A."/>
            <person name="Patyshakuliyeva A."/>
            <person name="Rokas A."/>
            <person name="Ruiz-Duenas F.J."/>
            <person name="Sabat G."/>
            <person name="Salamov A."/>
            <person name="Samejima M."/>
            <person name="Schmutz J."/>
            <person name="Slot J.C."/>
            <person name="St John F."/>
            <person name="Stenlid J."/>
            <person name="Sun H."/>
            <person name="Sun S."/>
            <person name="Syed K."/>
            <person name="Tsang A."/>
            <person name="Wiebenga A."/>
            <person name="Young D."/>
            <person name="Pisabarro A."/>
            <person name="Eastwood D.C."/>
            <person name="Martin F."/>
            <person name="Cullen D."/>
            <person name="Grigoriev I.V."/>
            <person name="Hibbett D.S."/>
        </authorList>
    </citation>
    <scope>NUCLEOTIDE SEQUENCE</scope>
    <source>
        <strain evidence="13">FP-58527</strain>
    </source>
</reference>
<dbReference type="HOGENOM" id="CLU_001570_5_11_1"/>
<evidence type="ECO:0000256" key="4">
    <source>
        <dbReference type="ARBA" id="ARBA00022617"/>
    </source>
</evidence>
<sequence>MPPISLASIYTTTMLKSLGLVLIAFVLKPLFSYVRMRIAMRHMRYLPGPFSPSLLSGNITTYLSRNSEDFHKEIALDHGSVVRLTGPLGEPILYISDPKALHTVLIKDEPIFQESEEFMARVRFVFGTTLLKQRKILNPIFSINNMRGMLPIFYEIGNKARGPPNDASLRDGIAAQIRSGNPKVDVLGWMGRTALELIGQGGLGYSFDPLVEESKDTYADALKAMLPNLDDTARYHFMIPAIQRVVPKWILRAIVDIFPAHTSVGRTRDTVDTMFERAESIYADKKRAFEAGDAAVEKQTGQGKDITSILMRANASAEPSQRLADDEVISLMSMFIFAATDTTSNALARIITMLATRTDYQDKLRLELLAANAADGISYDDLNRLPLLDSVIRETLRLYPPAPTNFRVCHEDTVLPLSKAIRTTDGKQTTSIFVPRGSKLLVGIIGCNWSKSLWGEDALEWKPERWLSPLPSTVSDAHVPGVYSNIMTFSGGKRGCIGLKFSELEMKVVLSILLSTFTFELTDKPIKWNVASVWFPTAGDSDTLDPELPLNVKLYKAATS</sequence>
<keyword evidence="7 9" id="KW-0408">Iron</keyword>
<dbReference type="InParanoid" id="S8E3U2"/>
<dbReference type="eggNOG" id="KOG0157">
    <property type="taxonomic scope" value="Eukaryota"/>
</dbReference>
<dbReference type="AlphaFoldDB" id="S8E3U2"/>
<dbReference type="PANTHER" id="PTHR24305">
    <property type="entry name" value="CYTOCHROME P450"/>
    <property type="match status" value="1"/>
</dbReference>
<keyword evidence="11" id="KW-0472">Membrane</keyword>
<name>S8E3U2_FOMSC</name>
<proteinExistence type="inferred from homology"/>
<evidence type="ECO:0000313" key="12">
    <source>
        <dbReference type="EMBL" id="EPS99477.1"/>
    </source>
</evidence>
<dbReference type="SUPFAM" id="SSF48264">
    <property type="entry name" value="Cytochrome P450"/>
    <property type="match status" value="1"/>
</dbReference>
<evidence type="ECO:0000256" key="2">
    <source>
        <dbReference type="ARBA" id="ARBA00005179"/>
    </source>
</evidence>
<dbReference type="PROSITE" id="PS00086">
    <property type="entry name" value="CYTOCHROME_P450"/>
    <property type="match status" value="1"/>
</dbReference>
<evidence type="ECO:0000256" key="8">
    <source>
        <dbReference type="ARBA" id="ARBA00023033"/>
    </source>
</evidence>
<evidence type="ECO:0000256" key="7">
    <source>
        <dbReference type="ARBA" id="ARBA00023004"/>
    </source>
</evidence>
<evidence type="ECO:0000256" key="9">
    <source>
        <dbReference type="PIRSR" id="PIRSR602403-1"/>
    </source>
</evidence>
<evidence type="ECO:0000256" key="11">
    <source>
        <dbReference type="SAM" id="Phobius"/>
    </source>
</evidence>
<keyword evidence="4 9" id="KW-0349">Heme</keyword>
<dbReference type="STRING" id="743788.S8E3U2"/>
<dbReference type="GO" id="GO:0016705">
    <property type="term" value="F:oxidoreductase activity, acting on paired donors, with incorporation or reduction of molecular oxygen"/>
    <property type="evidence" value="ECO:0007669"/>
    <property type="project" value="InterPro"/>
</dbReference>
<accession>S8E3U2</accession>
<evidence type="ECO:0000313" key="13">
    <source>
        <dbReference type="Proteomes" id="UP000015241"/>
    </source>
</evidence>
<evidence type="ECO:0000256" key="5">
    <source>
        <dbReference type="ARBA" id="ARBA00022723"/>
    </source>
</evidence>
<organism evidence="12 13">
    <name type="scientific">Fomitopsis schrenkii</name>
    <name type="common">Brown rot fungus</name>
    <dbReference type="NCBI Taxonomy" id="2126942"/>
    <lineage>
        <taxon>Eukaryota</taxon>
        <taxon>Fungi</taxon>
        <taxon>Dikarya</taxon>
        <taxon>Basidiomycota</taxon>
        <taxon>Agaricomycotina</taxon>
        <taxon>Agaricomycetes</taxon>
        <taxon>Polyporales</taxon>
        <taxon>Fomitopsis</taxon>
    </lineage>
</organism>
<dbReference type="OrthoDB" id="1470350at2759"/>
<evidence type="ECO:0000256" key="1">
    <source>
        <dbReference type="ARBA" id="ARBA00001971"/>
    </source>
</evidence>
<feature type="transmembrane region" description="Helical" evidence="11">
    <location>
        <begin position="15"/>
        <end position="34"/>
    </location>
</feature>
<dbReference type="PRINTS" id="PR00465">
    <property type="entry name" value="EP450IV"/>
</dbReference>
<dbReference type="InterPro" id="IPR001128">
    <property type="entry name" value="Cyt_P450"/>
</dbReference>
<comment type="pathway">
    <text evidence="2">Secondary metabolite biosynthesis.</text>
</comment>
<comment type="cofactor">
    <cofactor evidence="1 9">
        <name>heme</name>
        <dbReference type="ChEBI" id="CHEBI:30413"/>
    </cofactor>
</comment>
<dbReference type="GO" id="GO:0005506">
    <property type="term" value="F:iron ion binding"/>
    <property type="evidence" value="ECO:0007669"/>
    <property type="project" value="InterPro"/>
</dbReference>
<comment type="similarity">
    <text evidence="3 10">Belongs to the cytochrome P450 family.</text>
</comment>
<dbReference type="PANTHER" id="PTHR24305:SF166">
    <property type="entry name" value="CYTOCHROME P450 12A4, MITOCHONDRIAL-RELATED"/>
    <property type="match status" value="1"/>
</dbReference>
<keyword evidence="11" id="KW-1133">Transmembrane helix</keyword>
<keyword evidence="13" id="KW-1185">Reference proteome</keyword>
<dbReference type="EMBL" id="KE504156">
    <property type="protein sequence ID" value="EPS99477.1"/>
    <property type="molecule type" value="Genomic_DNA"/>
</dbReference>
<dbReference type="InterPro" id="IPR036396">
    <property type="entry name" value="Cyt_P450_sf"/>
</dbReference>
<dbReference type="Pfam" id="PF00067">
    <property type="entry name" value="p450"/>
    <property type="match status" value="1"/>
</dbReference>
<dbReference type="GO" id="GO:0004497">
    <property type="term" value="F:monooxygenase activity"/>
    <property type="evidence" value="ECO:0007669"/>
    <property type="project" value="UniProtKB-KW"/>
</dbReference>
<dbReference type="Gene3D" id="1.10.630.10">
    <property type="entry name" value="Cytochrome P450"/>
    <property type="match status" value="1"/>
</dbReference>